<sequence>MRRPSREKKREQRHSASSAAPATVPIDVRVRAAGRGVGAASIGGVPVAAAYGEEIQDAVLRHLHRIALATGHPVHATVHDERIGYVVPLQVCVDGASRYAGEPVRVGEPWGAPVSVAEGPAGAAVAPAVVAEQPSEIQVPAASSAAPQAPRRDKSTHVLRAVPESAAPAMPERAVEPDAAPAQRAAHGVRYEYEVRSVPSQAGPVPSQAGPVPSQAGPVPGPAGPAPSPAVEQSASAGVASPEPAPAMPPAPEAAPRAVPVASESAYVPNRLGGPEPVDAAVQPRREPSTLRLSAAASESVAPAAPERPKREPRTMPLTAAKPTEPVESAESVPAAGGVAPSTFVLRTVPEPKDGPLARTPRTPDLPLTLPGIPVPPDTTPSTPEPAHGEAPSEGPVAPVEPQPQPAQDVPSFTGTVAPPTGEFGPVTEPTPSPEPSPPPAQSPPSAWQPSRATAQTPSQDTPNTSAPGPISLEPRPWPPNQPSTPAQVPARPRDAVPPSALKPISPEPQSWPPAAPPTPLPASMPAVTPTPIHEANPEAAPTSPRPTDAPPALAPPEESASDPYSAPEWNMAGEDPGLKPAPVREFDAVAEAVLDPEETEGGAESPFAVPMSRINEAVKAGRIQEAAEMAEQTVAQAMAALGPQHPEVLRLRELTAYIAYLAGDALRSFHLSLDLARLRHHLRDPRAAYGNIQSAAAAWRAVRDPLQGLHLGRDLIDVWTELAAEAGPAADDLEQLEKARTRMGRLTERARALDADPYTRSPHAHGQ</sequence>
<feature type="compositionally biased region" description="Low complexity" evidence="1">
    <location>
        <begin position="254"/>
        <end position="266"/>
    </location>
</feature>
<organism evidence="2 3">
    <name type="scientific">Streptomyces capitiformicae</name>
    <dbReference type="NCBI Taxonomy" id="2014920"/>
    <lineage>
        <taxon>Bacteria</taxon>
        <taxon>Bacillati</taxon>
        <taxon>Actinomycetota</taxon>
        <taxon>Actinomycetes</taxon>
        <taxon>Kitasatosporales</taxon>
        <taxon>Streptomycetaceae</taxon>
        <taxon>Streptomyces</taxon>
    </lineage>
</organism>
<dbReference type="AlphaFoldDB" id="A0A919L9D9"/>
<reference evidence="2" key="1">
    <citation type="journal article" date="2014" name="Int. J. Syst. Evol. Microbiol.">
        <title>Complete genome sequence of Corynebacterium casei LMG S-19264T (=DSM 44701T), isolated from a smear-ripened cheese.</title>
        <authorList>
            <consortium name="US DOE Joint Genome Institute (JGI-PGF)"/>
            <person name="Walter F."/>
            <person name="Albersmeier A."/>
            <person name="Kalinowski J."/>
            <person name="Ruckert C."/>
        </authorList>
    </citation>
    <scope>NUCLEOTIDE SEQUENCE</scope>
    <source>
        <strain evidence="2">CGMCC 4.7403</strain>
    </source>
</reference>
<feature type="compositionally biased region" description="Pro residues" evidence="1">
    <location>
        <begin position="429"/>
        <end position="443"/>
    </location>
</feature>
<feature type="compositionally biased region" description="Pro residues" evidence="1">
    <location>
        <begin position="219"/>
        <end position="228"/>
    </location>
</feature>
<feature type="region of interest" description="Disordered" evidence="1">
    <location>
        <begin position="164"/>
        <end position="569"/>
    </location>
</feature>
<feature type="compositionally biased region" description="Pro residues" evidence="1">
    <location>
        <begin position="544"/>
        <end position="555"/>
    </location>
</feature>
<evidence type="ECO:0000256" key="1">
    <source>
        <dbReference type="SAM" id="MobiDB-lite"/>
    </source>
</evidence>
<evidence type="ECO:0000313" key="2">
    <source>
        <dbReference type="EMBL" id="GHH88269.1"/>
    </source>
</evidence>
<proteinExistence type="predicted"/>
<feature type="compositionally biased region" description="Low complexity" evidence="1">
    <location>
        <begin position="357"/>
        <end position="371"/>
    </location>
</feature>
<gene>
    <name evidence="2" type="ORF">GCM10017771_32790</name>
</gene>
<dbReference type="EMBL" id="BNAT01000010">
    <property type="protein sequence ID" value="GHH88269.1"/>
    <property type="molecule type" value="Genomic_DNA"/>
</dbReference>
<name>A0A919L9D9_9ACTN</name>
<protein>
    <recommendedName>
        <fullName evidence="4">Tetratricopeptide repeat protein</fullName>
    </recommendedName>
</protein>
<feature type="compositionally biased region" description="Pro residues" evidence="1">
    <location>
        <begin position="506"/>
        <end position="523"/>
    </location>
</feature>
<reference evidence="2" key="2">
    <citation type="submission" date="2020-09" db="EMBL/GenBank/DDBJ databases">
        <authorList>
            <person name="Sun Q."/>
            <person name="Zhou Y."/>
        </authorList>
    </citation>
    <scope>NUCLEOTIDE SEQUENCE</scope>
    <source>
        <strain evidence="2">CGMCC 4.7403</strain>
    </source>
</reference>
<comment type="caution">
    <text evidence="2">The sequence shown here is derived from an EMBL/GenBank/DDBJ whole genome shotgun (WGS) entry which is preliminary data.</text>
</comment>
<feature type="compositionally biased region" description="Polar residues" evidence="1">
    <location>
        <begin position="452"/>
        <end position="467"/>
    </location>
</feature>
<feature type="compositionally biased region" description="Pro residues" evidence="1">
    <location>
        <begin position="243"/>
        <end position="253"/>
    </location>
</feature>
<accession>A0A919L9D9</accession>
<evidence type="ECO:0000313" key="3">
    <source>
        <dbReference type="Proteomes" id="UP000603227"/>
    </source>
</evidence>
<feature type="compositionally biased region" description="Low complexity" evidence="1">
    <location>
        <begin position="294"/>
        <end position="305"/>
    </location>
</feature>
<feature type="compositionally biased region" description="Low complexity" evidence="1">
    <location>
        <begin position="209"/>
        <end position="218"/>
    </location>
</feature>
<feature type="region of interest" description="Disordered" evidence="1">
    <location>
        <begin position="1"/>
        <end position="23"/>
    </location>
</feature>
<feature type="region of interest" description="Disordered" evidence="1">
    <location>
        <begin position="749"/>
        <end position="768"/>
    </location>
</feature>
<keyword evidence="3" id="KW-1185">Reference proteome</keyword>
<evidence type="ECO:0008006" key="4">
    <source>
        <dbReference type="Google" id="ProtNLM"/>
    </source>
</evidence>
<dbReference type="Proteomes" id="UP000603227">
    <property type="component" value="Unassembled WGS sequence"/>
</dbReference>